<dbReference type="InterPro" id="IPR035919">
    <property type="entry name" value="EAL_sf"/>
</dbReference>
<evidence type="ECO:0000256" key="1">
    <source>
        <dbReference type="SAM" id="MobiDB-lite"/>
    </source>
</evidence>
<reference evidence="3 4" key="1">
    <citation type="submission" date="2015-05" db="EMBL/GenBank/DDBJ databases">
        <authorList>
            <person name="Goodhead I."/>
        </authorList>
    </citation>
    <scope>NUCLEOTIDE SEQUENCE [LARGE SCALE GENOMIC DNA]</scope>
    <source>
        <strain evidence="4">morsitans</strain>
    </source>
</reference>
<name>A0A193QKJ5_SODGM</name>
<evidence type="ECO:0000259" key="2">
    <source>
        <dbReference type="PROSITE" id="PS50883"/>
    </source>
</evidence>
<dbReference type="Gene3D" id="3.20.20.450">
    <property type="entry name" value="EAL domain"/>
    <property type="match status" value="1"/>
</dbReference>
<gene>
    <name evidence="3" type="primary">cph2</name>
    <name evidence="3" type="ORF">SGGMMB4_03499</name>
</gene>
<protein>
    <submittedName>
        <fullName evidence="3">Phytochrome-like protein cph2</fullName>
    </submittedName>
</protein>
<dbReference type="InterPro" id="IPR001633">
    <property type="entry name" value="EAL_dom"/>
</dbReference>
<dbReference type="GO" id="GO:0071111">
    <property type="term" value="F:cyclic-guanylate-specific phosphodiesterase activity"/>
    <property type="evidence" value="ECO:0007669"/>
    <property type="project" value="InterPro"/>
</dbReference>
<feature type="compositionally biased region" description="Polar residues" evidence="1">
    <location>
        <begin position="213"/>
        <end position="224"/>
    </location>
</feature>
<evidence type="ECO:0000313" key="3">
    <source>
        <dbReference type="EMBL" id="CRL45618.1"/>
    </source>
</evidence>
<dbReference type="PROSITE" id="PS50883">
    <property type="entry name" value="EAL"/>
    <property type="match status" value="1"/>
</dbReference>
<dbReference type="EMBL" id="LN854557">
    <property type="protein sequence ID" value="CRL45618.1"/>
    <property type="molecule type" value="Genomic_DNA"/>
</dbReference>
<dbReference type="Pfam" id="PF00563">
    <property type="entry name" value="EAL"/>
    <property type="match status" value="1"/>
</dbReference>
<dbReference type="SMART" id="SM00052">
    <property type="entry name" value="EAL"/>
    <property type="match status" value="1"/>
</dbReference>
<accession>A0A193QKJ5</accession>
<feature type="region of interest" description="Disordered" evidence="1">
    <location>
        <begin position="195"/>
        <end position="224"/>
    </location>
</feature>
<dbReference type="InterPro" id="IPR050706">
    <property type="entry name" value="Cyclic-di-GMP_PDE-like"/>
</dbReference>
<proteinExistence type="predicted"/>
<sequence length="224" mass="25338">MHFYSPDFVERVAAILQSQQCDPSRIELGVNESVLFNQDTYSLGILQSLRANGFKITVENFGVRYASIRHLNQFPVDKIKIDPSFIQHMGQDDNAATIVESVIRLGHAMGVSVTARGVDSEEKRAALAQVGCNELRVPYSPKPYRKSVWRRFWPPRPAHRRPTASTVDTERRGCLERCRRVCLPPPRLPYRCHKLTKRRQRQRAGDIKPCAPSNPSAATSSKVA</sequence>
<organism evidence="3 4">
    <name type="scientific">Sodalis glossinidius (strain morsitans)</name>
    <dbReference type="NCBI Taxonomy" id="343509"/>
    <lineage>
        <taxon>Bacteria</taxon>
        <taxon>Pseudomonadati</taxon>
        <taxon>Pseudomonadota</taxon>
        <taxon>Gammaproteobacteria</taxon>
        <taxon>Enterobacterales</taxon>
        <taxon>Bruguierivoracaceae</taxon>
        <taxon>Sodalis</taxon>
    </lineage>
</organism>
<dbReference type="CDD" id="cd01948">
    <property type="entry name" value="EAL"/>
    <property type="match status" value="1"/>
</dbReference>
<dbReference type="RefSeq" id="WP_158302396.1">
    <property type="nucleotide sequence ID" value="NC_007712.1"/>
</dbReference>
<dbReference type="Proteomes" id="UP000245838">
    <property type="component" value="Chromosome sggmmb4_Chromosome"/>
</dbReference>
<dbReference type="PANTHER" id="PTHR33121">
    <property type="entry name" value="CYCLIC DI-GMP PHOSPHODIESTERASE PDEF"/>
    <property type="match status" value="1"/>
</dbReference>
<dbReference type="SUPFAM" id="SSF141868">
    <property type="entry name" value="EAL domain-like"/>
    <property type="match status" value="1"/>
</dbReference>
<dbReference type="PANTHER" id="PTHR33121:SF70">
    <property type="entry name" value="SIGNALING PROTEIN YKOW"/>
    <property type="match status" value="1"/>
</dbReference>
<feature type="domain" description="EAL" evidence="2">
    <location>
        <begin position="1"/>
        <end position="157"/>
    </location>
</feature>
<evidence type="ECO:0000313" key="4">
    <source>
        <dbReference type="Proteomes" id="UP000245838"/>
    </source>
</evidence>
<dbReference type="OrthoDB" id="9804951at2"/>
<dbReference type="AlphaFoldDB" id="A0A193QKJ5"/>